<proteinExistence type="predicted"/>
<dbReference type="Proteomes" id="UP000573001">
    <property type="component" value="Unassembled WGS sequence"/>
</dbReference>
<sequence>MTPVLYVLVLVALGLIFGGLGAAAYAGLWRSWRGRIVDHFVFGWFWLGLTLLSMALAASFVRTPVFGLSFVFAFCAVVTGSLGFWVILMGLPRWLRPRWYRVAQER</sequence>
<dbReference type="EMBL" id="JABMCE010000060">
    <property type="protein sequence ID" value="NUU13114.1"/>
    <property type="molecule type" value="Genomic_DNA"/>
</dbReference>
<evidence type="ECO:0000256" key="1">
    <source>
        <dbReference type="SAM" id="Phobius"/>
    </source>
</evidence>
<protein>
    <submittedName>
        <fullName evidence="2">FtsH-binding integral membrane protein</fullName>
    </submittedName>
</protein>
<keyword evidence="4" id="KW-1185">Reference proteome</keyword>
<dbReference type="Proteomes" id="UP000590225">
    <property type="component" value="Unassembled WGS sequence"/>
</dbReference>
<evidence type="ECO:0000313" key="3">
    <source>
        <dbReference type="EMBL" id="NUU13114.1"/>
    </source>
</evidence>
<evidence type="ECO:0000313" key="4">
    <source>
        <dbReference type="Proteomes" id="UP000573001"/>
    </source>
</evidence>
<feature type="transmembrane region" description="Helical" evidence="1">
    <location>
        <begin position="40"/>
        <end position="61"/>
    </location>
</feature>
<organism evidence="2 5">
    <name type="scientific">Curtobacterium pusillum</name>
    <dbReference type="NCBI Taxonomy" id="69373"/>
    <lineage>
        <taxon>Bacteria</taxon>
        <taxon>Bacillati</taxon>
        <taxon>Actinomycetota</taxon>
        <taxon>Actinomycetes</taxon>
        <taxon>Micrococcales</taxon>
        <taxon>Microbacteriaceae</taxon>
        <taxon>Curtobacterium</taxon>
    </lineage>
</organism>
<keyword evidence="1" id="KW-0472">Membrane</keyword>
<dbReference type="EMBL" id="JACGXP010000002">
    <property type="protein sequence ID" value="MBA8989901.1"/>
    <property type="molecule type" value="Genomic_DNA"/>
</dbReference>
<evidence type="ECO:0000313" key="5">
    <source>
        <dbReference type="Proteomes" id="UP000590225"/>
    </source>
</evidence>
<reference evidence="2 5" key="2">
    <citation type="submission" date="2020-07" db="EMBL/GenBank/DDBJ databases">
        <title>Above-ground endophytic microbial communities from plants in different locations in the United States.</title>
        <authorList>
            <person name="Frank C."/>
        </authorList>
    </citation>
    <scope>NUCLEOTIDE SEQUENCE [LARGE SCALE GENOMIC DNA]</scope>
    <source>
        <strain evidence="2 5">WPL5_2</strain>
    </source>
</reference>
<feature type="transmembrane region" description="Helical" evidence="1">
    <location>
        <begin position="6"/>
        <end position="28"/>
    </location>
</feature>
<dbReference type="RefSeq" id="WP_175350670.1">
    <property type="nucleotide sequence ID" value="NZ_BAAAWQ010000001.1"/>
</dbReference>
<name>A0AAW3T3V2_9MICO</name>
<keyword evidence="1" id="KW-1133">Transmembrane helix</keyword>
<evidence type="ECO:0000313" key="2">
    <source>
        <dbReference type="EMBL" id="MBA8989901.1"/>
    </source>
</evidence>
<feature type="transmembrane region" description="Helical" evidence="1">
    <location>
        <begin position="67"/>
        <end position="91"/>
    </location>
</feature>
<keyword evidence="1" id="KW-0812">Transmembrane</keyword>
<dbReference type="AlphaFoldDB" id="A0AAW3T3V2"/>
<comment type="caution">
    <text evidence="2">The sequence shown here is derived from an EMBL/GenBank/DDBJ whole genome shotgun (WGS) entry which is preliminary data.</text>
</comment>
<reference evidence="3 4" key="1">
    <citation type="submission" date="2020-05" db="EMBL/GenBank/DDBJ databases">
        <title>Genome Sequencing of Type Strains.</title>
        <authorList>
            <person name="Lemaire J.F."/>
            <person name="Inderbitzin P."/>
            <person name="Gregorio O.A."/>
            <person name="Collins S.B."/>
            <person name="Wespe N."/>
            <person name="Knight-Connoni V."/>
        </authorList>
    </citation>
    <scope>NUCLEOTIDE SEQUENCE [LARGE SCALE GENOMIC DNA]</scope>
    <source>
        <strain evidence="3 4">ATCC 19096</strain>
    </source>
</reference>
<accession>A0AAW3T3V2</accession>
<gene>
    <name evidence="2" type="ORF">FHW23_001147</name>
    <name evidence="3" type="ORF">HP507_04595</name>
</gene>